<proteinExistence type="predicted"/>
<organism evidence="1 2">
    <name type="scientific">Bacillus yunxiaonensis</name>
    <dbReference type="NCBI Taxonomy" id="3127665"/>
    <lineage>
        <taxon>Bacteria</taxon>
        <taxon>Bacillati</taxon>
        <taxon>Bacillota</taxon>
        <taxon>Bacilli</taxon>
        <taxon>Bacillales</taxon>
        <taxon>Bacillaceae</taxon>
        <taxon>Bacillus</taxon>
    </lineage>
</organism>
<reference evidence="1 2" key="1">
    <citation type="submission" date="2024-01" db="EMBL/GenBank/DDBJ databases">
        <title>Seven novel Bacillus-like species.</title>
        <authorList>
            <person name="Liu G."/>
        </authorList>
    </citation>
    <scope>NUCLEOTIDE SEQUENCE [LARGE SCALE GENOMIC DNA]</scope>
    <source>
        <strain evidence="1 2">FJAT-53711</strain>
    </source>
</reference>
<dbReference type="Proteomes" id="UP001367922">
    <property type="component" value="Unassembled WGS sequence"/>
</dbReference>
<keyword evidence="2" id="KW-1185">Reference proteome</keyword>
<comment type="caution">
    <text evidence="1">The sequence shown here is derived from an EMBL/GenBank/DDBJ whole genome shotgun (WGS) entry which is preliminary data.</text>
</comment>
<gene>
    <name evidence="1" type="ORF">WAX78_09575</name>
</gene>
<dbReference type="EMBL" id="JBAWSV010000003">
    <property type="protein sequence ID" value="MEI4829699.1"/>
    <property type="molecule type" value="Genomic_DNA"/>
</dbReference>
<name>A0ABU8FUU2_9BACI</name>
<protein>
    <submittedName>
        <fullName evidence="1">Uncharacterized protein</fullName>
    </submittedName>
</protein>
<dbReference type="RefSeq" id="WP_336482061.1">
    <property type="nucleotide sequence ID" value="NZ_JBAWSV010000003.1"/>
</dbReference>
<evidence type="ECO:0000313" key="1">
    <source>
        <dbReference type="EMBL" id="MEI4829699.1"/>
    </source>
</evidence>
<sequence length="56" mass="6461">MAEKNNIPIYPVSDYLLSPIEYQCPTFLFEFGGIPLDQMEKGIHQLMKCWGIPKSK</sequence>
<accession>A0ABU8FUU2</accession>
<evidence type="ECO:0000313" key="2">
    <source>
        <dbReference type="Proteomes" id="UP001367922"/>
    </source>
</evidence>